<dbReference type="Pfam" id="PF13826">
    <property type="entry name" value="Monooxy_af470-like"/>
    <property type="match status" value="1"/>
</dbReference>
<feature type="region of interest" description="Disordered" evidence="1">
    <location>
        <begin position="154"/>
        <end position="177"/>
    </location>
</feature>
<dbReference type="EMBL" id="JYIZ01000028">
    <property type="protein sequence ID" value="KJL44922.1"/>
    <property type="molecule type" value="Genomic_DNA"/>
</dbReference>
<dbReference type="OrthoDB" id="7566033at2"/>
<comment type="caution">
    <text evidence="2">The sequence shown here is derived from an EMBL/GenBank/DDBJ whole genome shotgun (WGS) entry which is preliminary data.</text>
</comment>
<dbReference type="Proteomes" id="UP000033956">
    <property type="component" value="Unassembled WGS sequence"/>
</dbReference>
<organism evidence="2 3">
    <name type="scientific">Microbacterium terrae</name>
    <dbReference type="NCBI Taxonomy" id="69369"/>
    <lineage>
        <taxon>Bacteria</taxon>
        <taxon>Bacillati</taxon>
        <taxon>Actinomycetota</taxon>
        <taxon>Actinomycetes</taxon>
        <taxon>Micrococcales</taxon>
        <taxon>Microbacteriaceae</taxon>
        <taxon>Microbacterium</taxon>
    </lineage>
</organism>
<name>A0A0M2HKM7_9MICO</name>
<evidence type="ECO:0000256" key="1">
    <source>
        <dbReference type="SAM" id="MobiDB-lite"/>
    </source>
</evidence>
<dbReference type="RefSeq" id="WP_045274399.1">
    <property type="nucleotide sequence ID" value="NZ_BAAAUP010000004.1"/>
</dbReference>
<accession>A0A0M2HKM7</accession>
<keyword evidence="3" id="KW-1185">Reference proteome</keyword>
<dbReference type="AlphaFoldDB" id="A0A0M2HKM7"/>
<evidence type="ECO:0000313" key="2">
    <source>
        <dbReference type="EMBL" id="KJL44922.1"/>
    </source>
</evidence>
<sequence>MSRIVPGRMTHRHDGELVVFHIGMQINSWWRPDLWLPVFLEMPKMLRELSTAPDSGLLGYELLFGAGGPWVVQYWSSAEKLYAYASDPSAEHRPAWSRFNRLARKAPGAVGIWHETYLVERAESMFVSTRPMGLAKATELVPVERRHDRARARFADGRTAGEPASAPVGSDAAAVSG</sequence>
<evidence type="ECO:0008006" key="4">
    <source>
        <dbReference type="Google" id="ProtNLM"/>
    </source>
</evidence>
<proteinExistence type="predicted"/>
<evidence type="ECO:0000313" key="3">
    <source>
        <dbReference type="Proteomes" id="UP000033956"/>
    </source>
</evidence>
<protein>
    <recommendedName>
        <fullName evidence="4">DUF4188 domain-containing protein</fullName>
    </recommendedName>
</protein>
<dbReference type="PATRIC" id="fig|92835.4.peg.402"/>
<dbReference type="InterPro" id="IPR025444">
    <property type="entry name" value="Monooxy_af470"/>
</dbReference>
<gene>
    <name evidence="2" type="ORF">RS81_00390</name>
</gene>
<reference evidence="2 3" key="1">
    <citation type="submission" date="2015-02" db="EMBL/GenBank/DDBJ databases">
        <title>Draft genome sequences of ten Microbacterium spp. with emphasis on heavy metal contaminated environments.</title>
        <authorList>
            <person name="Corretto E."/>
        </authorList>
    </citation>
    <scope>NUCLEOTIDE SEQUENCE [LARGE SCALE GENOMIC DNA]</scope>
    <source>
        <strain evidence="2 3">DSM 12510</strain>
    </source>
</reference>